<evidence type="ECO:0000256" key="1">
    <source>
        <dbReference type="ARBA" id="ARBA00002738"/>
    </source>
</evidence>
<evidence type="ECO:0000256" key="3">
    <source>
        <dbReference type="ARBA" id="ARBA00004496"/>
    </source>
</evidence>
<organism evidence="10 11">
    <name type="scientific">Leucosporidium creatinivorum</name>
    <dbReference type="NCBI Taxonomy" id="106004"/>
    <lineage>
        <taxon>Eukaryota</taxon>
        <taxon>Fungi</taxon>
        <taxon>Dikarya</taxon>
        <taxon>Basidiomycota</taxon>
        <taxon>Pucciniomycotina</taxon>
        <taxon>Microbotryomycetes</taxon>
        <taxon>Leucosporidiales</taxon>
        <taxon>Leucosporidium</taxon>
    </lineage>
</organism>
<accession>A0A1Y2E049</accession>
<sequence length="685" mass="75976">MHRYQTNKPRSGANAPFKPPGPSNSAATAGSPFSVPATHGSSQQDRTDASTSRASAWPNNGPQGGSNYQGGYNNYNRSTSSSYGRQQDSAWDSRDSGGSDSFGYRPSSNKVVGMIDDFDDSVDKPNGVDKYGIDRKREAARQRDAPKSVVSPGKAQRKAAADYEDRLDNLHSYENNVREQRLAEDRKIKEKKEQQSKLKAAADEAKARALLRNSPEAQRNVSALPSSRRPSASSSANAQRKPATYSKKDKQRDRSASAAEERRRKERGETDEIEDADEESDGIEVMQSSKKGGKDAKGKGKQKEADVEMSSSERSKSHRAPPKKLPPVDIDALLKPNMPVSKSSSGRVSSPPRSSQAKTINLADSPEKPRAAKPAPPAFEMSPSPEPVDLNALIKKEREEEQKRADKEEAKAEKRREKEKKRIVLSPDEEEDAEDSEEAVRRELMEGSPRGRFSRTPDPLLWAEETRADPSTLCPFCSRALPATRSSTLSNLLEYLLARPDIVDYPTARNPGGKRLPVVQTASFCRLHEEEMVVIPKGIEKGWPTEIDWDGLPKRIDRQLSQHLSDIITGKTPSPFFEDAKKEWEAKGNKMKNLLSEYASFDVEQPGYYGSRGHELIVATVTRLFVTQTPLLAPFRCTPLDPAAYIRRVLVPETATQLIKADLFLPDDESAREVLRESRAFGRAM</sequence>
<feature type="compositionally biased region" description="Basic and acidic residues" evidence="8">
    <location>
        <begin position="292"/>
        <end position="315"/>
    </location>
</feature>
<dbReference type="Proteomes" id="UP000193467">
    <property type="component" value="Unassembled WGS sequence"/>
</dbReference>
<feature type="compositionally biased region" description="Polar residues" evidence="8">
    <location>
        <begin position="39"/>
        <end position="54"/>
    </location>
</feature>
<dbReference type="AlphaFoldDB" id="A0A1Y2E049"/>
<dbReference type="PANTHER" id="PTHR41391">
    <property type="entry name" value="RESTRICTION OF TELOMERE CAPPING PROTEIN 4"/>
    <property type="match status" value="1"/>
</dbReference>
<feature type="compositionally biased region" description="Basic and acidic residues" evidence="8">
    <location>
        <begin position="159"/>
        <end position="207"/>
    </location>
</feature>
<dbReference type="InterPro" id="IPR039024">
    <property type="entry name" value="RTC4"/>
</dbReference>
<feature type="compositionally biased region" description="Acidic residues" evidence="8">
    <location>
        <begin position="427"/>
        <end position="437"/>
    </location>
</feature>
<evidence type="ECO:0000313" key="10">
    <source>
        <dbReference type="EMBL" id="ORY64734.1"/>
    </source>
</evidence>
<name>A0A1Y2E049_9BASI</name>
<keyword evidence="11" id="KW-1185">Reference proteome</keyword>
<feature type="compositionally biased region" description="Low complexity" evidence="8">
    <location>
        <begin position="222"/>
        <end position="236"/>
    </location>
</feature>
<evidence type="ECO:0000256" key="4">
    <source>
        <dbReference type="ARBA" id="ARBA00009461"/>
    </source>
</evidence>
<keyword evidence="6" id="KW-0963">Cytoplasm</keyword>
<proteinExistence type="inferred from homology"/>
<feature type="domain" description="Restriction of telomere capping protein 4 C-terminal" evidence="9">
    <location>
        <begin position="567"/>
        <end position="685"/>
    </location>
</feature>
<dbReference type="GO" id="GO:0005634">
    <property type="term" value="C:nucleus"/>
    <property type="evidence" value="ECO:0007669"/>
    <property type="project" value="UniProtKB-SubCell"/>
</dbReference>
<evidence type="ECO:0000313" key="11">
    <source>
        <dbReference type="Proteomes" id="UP000193467"/>
    </source>
</evidence>
<dbReference type="GO" id="GO:0005737">
    <property type="term" value="C:cytoplasm"/>
    <property type="evidence" value="ECO:0007669"/>
    <property type="project" value="UniProtKB-SubCell"/>
</dbReference>
<dbReference type="EMBL" id="MCGR01000065">
    <property type="protein sequence ID" value="ORY64734.1"/>
    <property type="molecule type" value="Genomic_DNA"/>
</dbReference>
<evidence type="ECO:0000256" key="8">
    <source>
        <dbReference type="SAM" id="MobiDB-lite"/>
    </source>
</evidence>
<gene>
    <name evidence="10" type="ORF">BCR35DRAFT_184746</name>
</gene>
<feature type="compositionally biased region" description="Basic and acidic residues" evidence="8">
    <location>
        <begin position="121"/>
        <end position="146"/>
    </location>
</feature>
<evidence type="ECO:0000256" key="2">
    <source>
        <dbReference type="ARBA" id="ARBA00004123"/>
    </source>
</evidence>
<dbReference type="InParanoid" id="A0A1Y2E049"/>
<evidence type="ECO:0000256" key="5">
    <source>
        <dbReference type="ARBA" id="ARBA00015162"/>
    </source>
</evidence>
<comment type="subcellular location">
    <subcellularLocation>
        <location evidence="3">Cytoplasm</location>
    </subcellularLocation>
    <subcellularLocation>
        <location evidence="2">Nucleus</location>
    </subcellularLocation>
</comment>
<comment type="function">
    <text evidence="1">May be involved in a process influencing telomere capping.</text>
</comment>
<dbReference type="SMART" id="SM01312">
    <property type="entry name" value="RTC4"/>
    <property type="match status" value="1"/>
</dbReference>
<evidence type="ECO:0000256" key="7">
    <source>
        <dbReference type="ARBA" id="ARBA00023242"/>
    </source>
</evidence>
<dbReference type="PANTHER" id="PTHR41391:SF1">
    <property type="entry name" value="RESTRICTION OF TELOMERE CAPPING PROTEIN 4"/>
    <property type="match status" value="1"/>
</dbReference>
<dbReference type="OrthoDB" id="2536405at2759"/>
<protein>
    <recommendedName>
        <fullName evidence="5">Restriction of telomere capping protein 4</fullName>
    </recommendedName>
</protein>
<feature type="region of interest" description="Disordered" evidence="8">
    <location>
        <begin position="1"/>
        <end position="457"/>
    </location>
</feature>
<feature type="compositionally biased region" description="Basic and acidic residues" evidence="8">
    <location>
        <begin position="394"/>
        <end position="422"/>
    </location>
</feature>
<feature type="compositionally biased region" description="Basic and acidic residues" evidence="8">
    <location>
        <begin position="246"/>
        <end position="270"/>
    </location>
</feature>
<keyword evidence="7" id="KW-0539">Nucleus</keyword>
<dbReference type="Pfam" id="PF14474">
    <property type="entry name" value="RTC4"/>
    <property type="match status" value="1"/>
</dbReference>
<evidence type="ECO:0000259" key="9">
    <source>
        <dbReference type="SMART" id="SM01312"/>
    </source>
</evidence>
<dbReference type="InterPro" id="IPR028094">
    <property type="entry name" value="RTC4_C"/>
</dbReference>
<evidence type="ECO:0000256" key="6">
    <source>
        <dbReference type="ARBA" id="ARBA00022490"/>
    </source>
</evidence>
<comment type="caution">
    <text evidence="10">The sequence shown here is derived from an EMBL/GenBank/DDBJ whole genome shotgun (WGS) entry which is preliminary data.</text>
</comment>
<feature type="compositionally biased region" description="Low complexity" evidence="8">
    <location>
        <begin position="69"/>
        <end position="90"/>
    </location>
</feature>
<comment type="similarity">
    <text evidence="4">Belongs to the RTC4 family.</text>
</comment>
<feature type="compositionally biased region" description="Low complexity" evidence="8">
    <location>
        <begin position="339"/>
        <end position="355"/>
    </location>
</feature>
<reference evidence="10 11" key="1">
    <citation type="submission" date="2016-07" db="EMBL/GenBank/DDBJ databases">
        <title>Pervasive Adenine N6-methylation of Active Genes in Fungi.</title>
        <authorList>
            <consortium name="DOE Joint Genome Institute"/>
            <person name="Mondo S.J."/>
            <person name="Dannebaum R.O."/>
            <person name="Kuo R.C."/>
            <person name="Labutti K."/>
            <person name="Haridas S."/>
            <person name="Kuo A."/>
            <person name="Salamov A."/>
            <person name="Ahrendt S.R."/>
            <person name="Lipzen A."/>
            <person name="Sullivan W."/>
            <person name="Andreopoulos W.B."/>
            <person name="Clum A."/>
            <person name="Lindquist E."/>
            <person name="Daum C."/>
            <person name="Ramamoorthy G.K."/>
            <person name="Gryganskyi A."/>
            <person name="Culley D."/>
            <person name="Magnuson J.K."/>
            <person name="James T.Y."/>
            <person name="O'Malley M.A."/>
            <person name="Stajich J.E."/>
            <person name="Spatafora J.W."/>
            <person name="Visel A."/>
            <person name="Grigoriev I.V."/>
        </authorList>
    </citation>
    <scope>NUCLEOTIDE SEQUENCE [LARGE SCALE GENOMIC DNA]</scope>
    <source>
        <strain evidence="10 11">62-1032</strain>
    </source>
</reference>
<feature type="compositionally biased region" description="Acidic residues" evidence="8">
    <location>
        <begin position="271"/>
        <end position="282"/>
    </location>
</feature>